<proteinExistence type="predicted"/>
<evidence type="ECO:0000313" key="2">
    <source>
        <dbReference type="Proteomes" id="UP000286415"/>
    </source>
</evidence>
<dbReference type="Proteomes" id="UP000286415">
    <property type="component" value="Unassembled WGS sequence"/>
</dbReference>
<dbReference type="InParanoid" id="A0A419QC86"/>
<reference evidence="1 2" key="2">
    <citation type="journal article" date="2021" name="Genomics">
        <title>High-quality reference genome for Clonorchis sinensis.</title>
        <authorList>
            <person name="Young N.D."/>
            <person name="Stroehlein A.J."/>
            <person name="Kinkar L."/>
            <person name="Wang T."/>
            <person name="Sohn W.M."/>
            <person name="Chang B.C.H."/>
            <person name="Kaur P."/>
            <person name="Weisz D."/>
            <person name="Dudchenko O."/>
            <person name="Aiden E.L."/>
            <person name="Korhonen P.K."/>
            <person name="Gasser R.B."/>
        </authorList>
    </citation>
    <scope>NUCLEOTIDE SEQUENCE [LARGE SCALE GENOMIC DNA]</scope>
    <source>
        <strain evidence="1">Cs-k2</strain>
    </source>
</reference>
<accession>A0A419QC86</accession>
<reference evidence="1 2" key="1">
    <citation type="journal article" date="2018" name="Biotechnol. Adv.">
        <title>Improved genomic resources and new bioinformatic workflow for the carcinogenic parasite Clonorchis sinensis: Biotechnological implications.</title>
        <authorList>
            <person name="Wang D."/>
            <person name="Korhonen P.K."/>
            <person name="Gasser R.B."/>
            <person name="Young N.D."/>
        </authorList>
    </citation>
    <scope>NUCLEOTIDE SEQUENCE [LARGE SCALE GENOMIC DNA]</scope>
    <source>
        <strain evidence="1">Cs-k2</strain>
    </source>
</reference>
<dbReference type="EMBL" id="NIRI02000056">
    <property type="protein sequence ID" value="KAG5444472.1"/>
    <property type="molecule type" value="Genomic_DNA"/>
</dbReference>
<dbReference type="AlphaFoldDB" id="A0A419QC86"/>
<sequence>MAEVLDTFLPNYRAAPNPQSPDGRVPAEVMMNRRLRLIHDAVLPTLKRFQSPTRGKPGPEAVCLSGTIVPGTEDGLLTSSSKEPVSHRFTCTVQKESIAALKTPYWSRQWTGGTCSTRSAPKMLRWTAKSWRYQEGQIPEGNPERLELTEILNLHQNLNRKAERLQLDAFGLTRSPSWKAICTDGTKTFRIFPITLPGQGLATSQLTPL</sequence>
<protein>
    <submittedName>
        <fullName evidence="1">Uncharacterized protein</fullName>
    </submittedName>
</protein>
<dbReference type="OrthoDB" id="7758825at2759"/>
<organism evidence="1 2">
    <name type="scientific">Clonorchis sinensis</name>
    <name type="common">Chinese liver fluke</name>
    <dbReference type="NCBI Taxonomy" id="79923"/>
    <lineage>
        <taxon>Eukaryota</taxon>
        <taxon>Metazoa</taxon>
        <taxon>Spiralia</taxon>
        <taxon>Lophotrochozoa</taxon>
        <taxon>Platyhelminthes</taxon>
        <taxon>Trematoda</taxon>
        <taxon>Digenea</taxon>
        <taxon>Opisthorchiida</taxon>
        <taxon>Opisthorchiata</taxon>
        <taxon>Opisthorchiidae</taxon>
        <taxon>Clonorchis</taxon>
    </lineage>
</organism>
<gene>
    <name evidence="1" type="ORF">CSKR_101851</name>
</gene>
<name>A0A419QC86_CLOSI</name>
<evidence type="ECO:0000313" key="1">
    <source>
        <dbReference type="EMBL" id="KAG5444472.1"/>
    </source>
</evidence>
<keyword evidence="2" id="KW-1185">Reference proteome</keyword>
<comment type="caution">
    <text evidence="1">The sequence shown here is derived from an EMBL/GenBank/DDBJ whole genome shotgun (WGS) entry which is preliminary data.</text>
</comment>